<dbReference type="InterPro" id="IPR000073">
    <property type="entry name" value="AB_hydrolase_1"/>
</dbReference>
<evidence type="ECO:0000313" key="3">
    <source>
        <dbReference type="EMBL" id="MFC7180455.1"/>
    </source>
</evidence>
<sequence length="197" mass="20247">MATGFAAGYLAPDSDPPGANDSSCRPSAEHPRLVVLIHGTAENARQNWGSLFPLLHNNGYCVFALDYGAPGGVITKGLGPIEDGVYILSDHIDQVLAATGAGQVDIVGHSQGGMLPRAYLKYLGGAPKVHTLVGLGPTNHGGTVSGFVTLNSYLGTLGAVVAFGNITCPARTHQFTGSDSWRTSTTGATPSPACTTR</sequence>
<protein>
    <submittedName>
        <fullName evidence="3">Esterase/lipase family protein</fullName>
    </submittedName>
</protein>
<dbReference type="Pfam" id="PF00561">
    <property type="entry name" value="Abhydrolase_1"/>
    <property type="match status" value="1"/>
</dbReference>
<dbReference type="InterPro" id="IPR002918">
    <property type="entry name" value="Lipase_EstA/Esterase_EstB"/>
</dbReference>
<dbReference type="InterPro" id="IPR029058">
    <property type="entry name" value="AB_hydrolase_fold"/>
</dbReference>
<evidence type="ECO:0000256" key="1">
    <source>
        <dbReference type="SAM" id="MobiDB-lite"/>
    </source>
</evidence>
<comment type="caution">
    <text evidence="3">The sequence shown here is derived from an EMBL/GenBank/DDBJ whole genome shotgun (WGS) entry which is preliminary data.</text>
</comment>
<dbReference type="PANTHER" id="PTHR32015">
    <property type="entry name" value="FASTING INDUCED LIPASE"/>
    <property type="match status" value="1"/>
</dbReference>
<gene>
    <name evidence="3" type="ORF">ACFQMG_12910</name>
</gene>
<feature type="domain" description="AB hydrolase-1" evidence="2">
    <location>
        <begin position="33"/>
        <end position="137"/>
    </location>
</feature>
<accession>A0ABW2FT55</accession>
<evidence type="ECO:0000313" key="4">
    <source>
        <dbReference type="Proteomes" id="UP001596435"/>
    </source>
</evidence>
<dbReference type="EMBL" id="JBHTAJ010000020">
    <property type="protein sequence ID" value="MFC7180455.1"/>
    <property type="molecule type" value="Genomic_DNA"/>
</dbReference>
<evidence type="ECO:0000259" key="2">
    <source>
        <dbReference type="Pfam" id="PF00561"/>
    </source>
</evidence>
<keyword evidence="4" id="KW-1185">Reference proteome</keyword>
<proteinExistence type="predicted"/>
<dbReference type="Proteomes" id="UP001596435">
    <property type="component" value="Unassembled WGS sequence"/>
</dbReference>
<name>A0ABW2FT55_9ACTN</name>
<dbReference type="SUPFAM" id="SSF53474">
    <property type="entry name" value="alpha/beta-Hydrolases"/>
    <property type="match status" value="1"/>
</dbReference>
<reference evidence="4" key="1">
    <citation type="journal article" date="2019" name="Int. J. Syst. Evol. Microbiol.">
        <title>The Global Catalogue of Microorganisms (GCM) 10K type strain sequencing project: providing services to taxonomists for standard genome sequencing and annotation.</title>
        <authorList>
            <consortium name="The Broad Institute Genomics Platform"/>
            <consortium name="The Broad Institute Genome Sequencing Center for Infectious Disease"/>
            <person name="Wu L."/>
            <person name="Ma J."/>
        </authorList>
    </citation>
    <scope>NUCLEOTIDE SEQUENCE [LARGE SCALE GENOMIC DNA]</scope>
    <source>
        <strain evidence="4">CGMCC 1.12859</strain>
    </source>
</reference>
<dbReference type="Gene3D" id="3.40.50.1820">
    <property type="entry name" value="alpha/beta hydrolase"/>
    <property type="match status" value="1"/>
</dbReference>
<dbReference type="RefSeq" id="WP_345708743.1">
    <property type="nucleotide sequence ID" value="NZ_BAABKV010000001.1"/>
</dbReference>
<dbReference type="PANTHER" id="PTHR32015:SF1">
    <property type="entry name" value="LIPASE"/>
    <property type="match status" value="1"/>
</dbReference>
<organism evidence="3 4">
    <name type="scientific">Kitasatospora paranensis</name>
    <dbReference type="NCBI Taxonomy" id="258053"/>
    <lineage>
        <taxon>Bacteria</taxon>
        <taxon>Bacillati</taxon>
        <taxon>Actinomycetota</taxon>
        <taxon>Actinomycetes</taxon>
        <taxon>Kitasatosporales</taxon>
        <taxon>Streptomycetaceae</taxon>
        <taxon>Kitasatospora</taxon>
    </lineage>
</organism>
<feature type="region of interest" description="Disordered" evidence="1">
    <location>
        <begin position="175"/>
        <end position="197"/>
    </location>
</feature>